<gene>
    <name evidence="5" type="ORF">RHGRI_008691</name>
</gene>
<dbReference type="PANTHER" id="PTHR33138">
    <property type="entry name" value="OS01G0690200 PROTEIN"/>
    <property type="match status" value="1"/>
</dbReference>
<evidence type="ECO:0000256" key="1">
    <source>
        <dbReference type="ARBA" id="ARBA00004167"/>
    </source>
</evidence>
<proteinExistence type="predicted"/>
<reference evidence="5" key="1">
    <citation type="submission" date="2020-08" db="EMBL/GenBank/DDBJ databases">
        <title>Plant Genome Project.</title>
        <authorList>
            <person name="Zhang R.-G."/>
        </authorList>
    </citation>
    <scope>NUCLEOTIDE SEQUENCE</scope>
    <source>
        <strain evidence="5">WSP0</strain>
        <tissue evidence="5">Leaf</tissue>
    </source>
</reference>
<dbReference type="Pfam" id="PF13947">
    <property type="entry name" value="GUB_WAK_bind"/>
    <property type="match status" value="1"/>
</dbReference>
<keyword evidence="2 3" id="KW-0732">Signal</keyword>
<evidence type="ECO:0000256" key="3">
    <source>
        <dbReference type="SAM" id="SignalP"/>
    </source>
</evidence>
<organism evidence="5 6">
    <name type="scientific">Rhododendron griersonianum</name>
    <dbReference type="NCBI Taxonomy" id="479676"/>
    <lineage>
        <taxon>Eukaryota</taxon>
        <taxon>Viridiplantae</taxon>
        <taxon>Streptophyta</taxon>
        <taxon>Embryophyta</taxon>
        <taxon>Tracheophyta</taxon>
        <taxon>Spermatophyta</taxon>
        <taxon>Magnoliopsida</taxon>
        <taxon>eudicotyledons</taxon>
        <taxon>Gunneridae</taxon>
        <taxon>Pentapetalae</taxon>
        <taxon>asterids</taxon>
        <taxon>Ericales</taxon>
        <taxon>Ericaceae</taxon>
        <taxon>Ericoideae</taxon>
        <taxon>Rhodoreae</taxon>
        <taxon>Rhododendron</taxon>
    </lineage>
</organism>
<dbReference type="GO" id="GO:0030247">
    <property type="term" value="F:polysaccharide binding"/>
    <property type="evidence" value="ECO:0007669"/>
    <property type="project" value="InterPro"/>
</dbReference>
<evidence type="ECO:0000313" key="5">
    <source>
        <dbReference type="EMBL" id="KAG5558812.1"/>
    </source>
</evidence>
<accession>A0AAV6L229</accession>
<feature type="chain" id="PRO_5043775672" description="Wall-associated receptor kinase galacturonan-binding domain-containing protein" evidence="3">
    <location>
        <begin position="32"/>
        <end position="301"/>
    </location>
</feature>
<feature type="domain" description="Wall-associated receptor kinase galacturonan-binding" evidence="4">
    <location>
        <begin position="40"/>
        <end position="101"/>
    </location>
</feature>
<protein>
    <recommendedName>
        <fullName evidence="4">Wall-associated receptor kinase galacturonan-binding domain-containing protein</fullName>
    </recommendedName>
</protein>
<dbReference type="AlphaFoldDB" id="A0AAV6L229"/>
<comment type="caution">
    <text evidence="5">The sequence shown here is derived from an EMBL/GenBank/DDBJ whole genome shotgun (WGS) entry which is preliminary data.</text>
</comment>
<evidence type="ECO:0000313" key="6">
    <source>
        <dbReference type="Proteomes" id="UP000823749"/>
    </source>
</evidence>
<comment type="subcellular location">
    <subcellularLocation>
        <location evidence="1">Membrane</location>
        <topology evidence="1">Single-pass membrane protein</topology>
    </subcellularLocation>
</comment>
<dbReference type="InterPro" id="IPR025287">
    <property type="entry name" value="WAK_GUB"/>
</dbReference>
<dbReference type="GO" id="GO:0016020">
    <property type="term" value="C:membrane"/>
    <property type="evidence" value="ECO:0007669"/>
    <property type="project" value="UniProtKB-SubCell"/>
</dbReference>
<dbReference type="EMBL" id="JACTNZ010000003">
    <property type="protein sequence ID" value="KAG5558812.1"/>
    <property type="molecule type" value="Genomic_DNA"/>
</dbReference>
<dbReference type="PANTHER" id="PTHR33138:SF30">
    <property type="entry name" value="LEAF RUST 10 DISEASE-RESISTANCE LOCUS RECEPTOR-LIKE PROTEIN KINASE-LIKE 2.7"/>
    <property type="match status" value="1"/>
</dbReference>
<feature type="signal peptide" evidence="3">
    <location>
        <begin position="1"/>
        <end position="31"/>
    </location>
</feature>
<dbReference type="Proteomes" id="UP000823749">
    <property type="component" value="Chromosome 3"/>
</dbReference>
<evidence type="ECO:0000259" key="4">
    <source>
        <dbReference type="Pfam" id="PF13947"/>
    </source>
</evidence>
<evidence type="ECO:0000256" key="2">
    <source>
        <dbReference type="ARBA" id="ARBA00022729"/>
    </source>
</evidence>
<keyword evidence="6" id="KW-1185">Reference proteome</keyword>
<name>A0AAV6L229_9ERIC</name>
<sequence>MLIKNFAGAGRKRLILLLLLPLLLFPVICRGNENQEFINSCGDIHNISFPFQLQGDPSITCNDNDFTLICDENNRTVLHLPSGEYYVQSIDYADYSIRLVDVGIQTNDTCSSFPLSSSTFLYFTIGGGVGPYYAQGWSSFAFLSCENPVQSPIYINTTGYCDIGDHPGKVYYSYAVAGDVSLWDVADSCVLEAFYLSSLQWIGEGGSNLSWLDFNKELGYGFQASWGTSRFFCSSMCRKKASCFGDSVNVTAVCDNQDSFWISYQYYNQDSFWTSYQYCFPDSNCPVIFFFIDRCSLSEIF</sequence>